<keyword evidence="10" id="KW-0411">Iron-sulfur</keyword>
<sequence length="835" mass="91031">MSVETRPVGPEGSVTKGLSRRSFMTWSAAVGGGTALVAGGGYFLGMPSGSAAAQGDGIPDAKTVWSACVVNCGSRCPLRLQVVDGQIARVLPDNTGDDSLLGRQIRACVRGRNMRERVYGPGRIKTPLKRREGTKRGDGVWDEISWDEASELFAKEMLRCAETYGNESLFSVYGSGVWNAHISSSALAGRLFNLVGGSLSYYSNYSYSQIGTITRFHYGIPDECTSNSFENSIQHGRMLVLWGNNPQETRMSGGGNTFTSVQAAKTAGLRIVVVDPRYSDSAAVLADQWISPRPGTDAALIAGIIKHLVDNDLQDQKFLDDFCVGFDEHTMPEGVPANLSYRSYIDGKGPDGVVKSPEWAEEITGVPAHTIRQFAVDLAMTKPVNITQGWGPQRHANGENQARAIYLLSNVLGQVGIPGGGTGGREGYFWPLTSWFPAGENPVQASISNFGWSDAIDHGSEMTATKDGVRGVDRLPSDIKFMVEFGGNMLASQHADNGALRELLRDESKCEFICVIDNQFTGSAELADLVLPDTTTAERWDLVPSEYTGDMAYLIMAEPAIEPLHNSRPGYDIFAGIAEKAGVGKEYTEGRTLEQWARHMYENEHRPAVPSLPDFETFRQLGVHRYYADMDNPEAGTHVSLRSFREDPVSNPLGTPSGKIEIFSLELYDMSQTWEFPDGKKGDRITSIPEYVATWEGAEEARQPGAQYPIQLIGHHHKSRTHSTYGNLAKSKEAHHQVLWLNPLDARARGIADGDIVGIFNDRGRVQIEVRVTPRIMPGVASLPQGAWIQWDENGVDHGGSNNVLTSLHPTPVAKGNCQHTTLVQVELVSAGTKA</sequence>
<comment type="similarity">
    <text evidence="3">Belongs to the prokaryotic molybdopterin-containing oxidoreductase family.</text>
</comment>
<dbReference type="GO" id="GO:0030288">
    <property type="term" value="C:outer membrane-bounded periplasmic space"/>
    <property type="evidence" value="ECO:0007669"/>
    <property type="project" value="TreeGrafter"/>
</dbReference>
<dbReference type="STRING" id="686624.SAMN04488242_1061"/>
<dbReference type="InterPro" id="IPR006656">
    <property type="entry name" value="Mopterin_OxRdtase"/>
</dbReference>
<dbReference type="Gene3D" id="3.40.50.740">
    <property type="match status" value="1"/>
</dbReference>
<dbReference type="InterPro" id="IPR006311">
    <property type="entry name" value="TAT_signal"/>
</dbReference>
<dbReference type="RefSeq" id="WP_093249683.1">
    <property type="nucleotide sequence ID" value="NZ_FNGP01000002.1"/>
</dbReference>
<evidence type="ECO:0000313" key="14">
    <source>
        <dbReference type="Proteomes" id="UP000199475"/>
    </source>
</evidence>
<feature type="domain" description="4Fe-4S Mo/W bis-MGD-type" evidence="12">
    <location>
        <begin position="61"/>
        <end position="122"/>
    </location>
</feature>
<dbReference type="OrthoDB" id="9759518at2"/>
<evidence type="ECO:0000256" key="7">
    <source>
        <dbReference type="ARBA" id="ARBA00022729"/>
    </source>
</evidence>
<dbReference type="GO" id="GO:0009061">
    <property type="term" value="P:anaerobic respiration"/>
    <property type="evidence" value="ECO:0007669"/>
    <property type="project" value="TreeGrafter"/>
</dbReference>
<keyword evidence="8" id="KW-0560">Oxidoreductase</keyword>
<gene>
    <name evidence="13" type="ORF">SAMN04488242_1061</name>
</gene>
<accession>A0A1G9J6X3</accession>
<dbReference type="Pfam" id="PF04879">
    <property type="entry name" value="Molybdop_Fe4S4"/>
    <property type="match status" value="1"/>
</dbReference>
<keyword evidence="9" id="KW-0408">Iron</keyword>
<evidence type="ECO:0000259" key="12">
    <source>
        <dbReference type="PROSITE" id="PS51669"/>
    </source>
</evidence>
<evidence type="ECO:0000256" key="5">
    <source>
        <dbReference type="ARBA" id="ARBA00022505"/>
    </source>
</evidence>
<dbReference type="NCBIfam" id="TIGR02166">
    <property type="entry name" value="dmsA_ynfE"/>
    <property type="match status" value="1"/>
</dbReference>
<dbReference type="Pfam" id="PF01568">
    <property type="entry name" value="Molydop_binding"/>
    <property type="match status" value="1"/>
</dbReference>
<evidence type="ECO:0000256" key="2">
    <source>
        <dbReference type="ARBA" id="ARBA00001966"/>
    </source>
</evidence>
<evidence type="ECO:0000256" key="10">
    <source>
        <dbReference type="ARBA" id="ARBA00023014"/>
    </source>
</evidence>
<evidence type="ECO:0000256" key="1">
    <source>
        <dbReference type="ARBA" id="ARBA00001942"/>
    </source>
</evidence>
<dbReference type="Pfam" id="PF00384">
    <property type="entry name" value="Molybdopterin"/>
    <property type="match status" value="1"/>
</dbReference>
<keyword evidence="14" id="KW-1185">Reference proteome</keyword>
<feature type="transmembrane region" description="Helical" evidence="11">
    <location>
        <begin position="23"/>
        <end position="44"/>
    </location>
</feature>
<name>A0A1G9J6X3_9ACTN</name>
<dbReference type="InterPro" id="IPR006655">
    <property type="entry name" value="Mopterin_OxRdtase_prok_CS"/>
</dbReference>
<evidence type="ECO:0000256" key="8">
    <source>
        <dbReference type="ARBA" id="ARBA00023002"/>
    </source>
</evidence>
<evidence type="ECO:0000256" key="3">
    <source>
        <dbReference type="ARBA" id="ARBA00010312"/>
    </source>
</evidence>
<dbReference type="PROSITE" id="PS00490">
    <property type="entry name" value="MOLYBDOPTERIN_PROK_2"/>
    <property type="match status" value="1"/>
</dbReference>
<keyword evidence="7" id="KW-0732">Signal</keyword>
<dbReference type="AlphaFoldDB" id="A0A1G9J6X3"/>
<dbReference type="GO" id="GO:0030151">
    <property type="term" value="F:molybdenum ion binding"/>
    <property type="evidence" value="ECO:0007669"/>
    <property type="project" value="InterPro"/>
</dbReference>
<protein>
    <submittedName>
        <fullName evidence="13">Anaerobic dimethyl sulfoxide reductase subunit A</fullName>
    </submittedName>
</protein>
<evidence type="ECO:0000256" key="4">
    <source>
        <dbReference type="ARBA" id="ARBA00022485"/>
    </source>
</evidence>
<keyword evidence="11" id="KW-0812">Transmembrane</keyword>
<dbReference type="Gene3D" id="3.40.50.12440">
    <property type="match status" value="2"/>
</dbReference>
<dbReference type="InterPro" id="IPR006657">
    <property type="entry name" value="MoPterin_dinucl-bd_dom"/>
</dbReference>
<dbReference type="GO" id="GO:0009055">
    <property type="term" value="F:electron transfer activity"/>
    <property type="evidence" value="ECO:0007669"/>
    <property type="project" value="TreeGrafter"/>
</dbReference>
<dbReference type="Gene3D" id="3.40.228.10">
    <property type="entry name" value="Dimethylsulfoxide Reductase, domain 2"/>
    <property type="match status" value="1"/>
</dbReference>
<keyword evidence="5" id="KW-0500">Molybdenum</keyword>
<evidence type="ECO:0000256" key="11">
    <source>
        <dbReference type="SAM" id="Phobius"/>
    </source>
</evidence>
<dbReference type="PROSITE" id="PS00932">
    <property type="entry name" value="MOLYBDOPTERIN_PROK_3"/>
    <property type="match status" value="1"/>
</dbReference>
<evidence type="ECO:0000256" key="9">
    <source>
        <dbReference type="ARBA" id="ARBA00023004"/>
    </source>
</evidence>
<dbReference type="Gene3D" id="2.40.40.20">
    <property type="match status" value="1"/>
</dbReference>
<dbReference type="InterPro" id="IPR006963">
    <property type="entry name" value="Mopterin_OxRdtase_4Fe-4S_dom"/>
</dbReference>
<dbReference type="GO" id="GO:0051539">
    <property type="term" value="F:4 iron, 4 sulfur cluster binding"/>
    <property type="evidence" value="ECO:0007669"/>
    <property type="project" value="UniProtKB-KW"/>
</dbReference>
<evidence type="ECO:0000313" key="13">
    <source>
        <dbReference type="EMBL" id="SDL33032.1"/>
    </source>
</evidence>
<dbReference type="GO" id="GO:0009389">
    <property type="term" value="F:dimethyl sulfoxide reductase activity"/>
    <property type="evidence" value="ECO:0007669"/>
    <property type="project" value="InterPro"/>
</dbReference>
<reference evidence="13 14" key="1">
    <citation type="submission" date="2016-10" db="EMBL/GenBank/DDBJ databases">
        <authorList>
            <person name="de Groot N.N."/>
        </authorList>
    </citation>
    <scope>NUCLEOTIDE SEQUENCE [LARGE SCALE GENOMIC DNA]</scope>
    <source>
        <strain evidence="13 14">CGMCC 1.9159</strain>
    </source>
</reference>
<dbReference type="Proteomes" id="UP000199475">
    <property type="component" value="Unassembled WGS sequence"/>
</dbReference>
<dbReference type="CDD" id="cd02794">
    <property type="entry name" value="MopB_CT_DmsA-EC"/>
    <property type="match status" value="1"/>
</dbReference>
<keyword evidence="4" id="KW-0004">4Fe-4S</keyword>
<dbReference type="InterPro" id="IPR027467">
    <property type="entry name" value="MopterinOxRdtase_cofactor_BS"/>
</dbReference>
<dbReference type="InterPro" id="IPR011888">
    <property type="entry name" value="Anaer_DMSO_reductase"/>
</dbReference>
<comment type="cofactor">
    <cofactor evidence="1">
        <name>Mo-bis(molybdopterin guanine dinucleotide)</name>
        <dbReference type="ChEBI" id="CHEBI:60539"/>
    </cofactor>
</comment>
<dbReference type="GO" id="GO:0043546">
    <property type="term" value="F:molybdopterin cofactor binding"/>
    <property type="evidence" value="ECO:0007669"/>
    <property type="project" value="InterPro"/>
</dbReference>
<dbReference type="PROSITE" id="PS00551">
    <property type="entry name" value="MOLYBDOPTERIN_PROK_1"/>
    <property type="match status" value="1"/>
</dbReference>
<keyword evidence="11" id="KW-0472">Membrane</keyword>
<dbReference type="EMBL" id="FNGP01000002">
    <property type="protein sequence ID" value="SDL33032.1"/>
    <property type="molecule type" value="Genomic_DNA"/>
</dbReference>
<dbReference type="PROSITE" id="PS51669">
    <property type="entry name" value="4FE4S_MOW_BIS_MGD"/>
    <property type="match status" value="1"/>
</dbReference>
<organism evidence="13 14">
    <name type="scientific">Tessaracoccus oleiagri</name>
    <dbReference type="NCBI Taxonomy" id="686624"/>
    <lineage>
        <taxon>Bacteria</taxon>
        <taxon>Bacillati</taxon>
        <taxon>Actinomycetota</taxon>
        <taxon>Actinomycetes</taxon>
        <taxon>Propionibacteriales</taxon>
        <taxon>Propionibacteriaceae</taxon>
        <taxon>Tessaracoccus</taxon>
    </lineage>
</organism>
<keyword evidence="6" id="KW-0479">Metal-binding</keyword>
<dbReference type="PROSITE" id="PS51318">
    <property type="entry name" value="TAT"/>
    <property type="match status" value="1"/>
</dbReference>
<dbReference type="SUPFAM" id="SSF50692">
    <property type="entry name" value="ADC-like"/>
    <property type="match status" value="1"/>
</dbReference>
<dbReference type="PANTHER" id="PTHR43742">
    <property type="entry name" value="TRIMETHYLAMINE-N-OXIDE REDUCTASE"/>
    <property type="match status" value="1"/>
</dbReference>
<comment type="cofactor">
    <cofactor evidence="2">
        <name>[4Fe-4S] cluster</name>
        <dbReference type="ChEBI" id="CHEBI:49883"/>
    </cofactor>
</comment>
<evidence type="ECO:0000256" key="6">
    <source>
        <dbReference type="ARBA" id="ARBA00022723"/>
    </source>
</evidence>
<dbReference type="InterPro" id="IPR050612">
    <property type="entry name" value="Prok_Mopterin_Oxidored"/>
</dbReference>
<dbReference type="InterPro" id="IPR009010">
    <property type="entry name" value="Asp_de-COase-like_dom_sf"/>
</dbReference>
<dbReference type="SMART" id="SM00926">
    <property type="entry name" value="Molybdop_Fe4S4"/>
    <property type="match status" value="1"/>
</dbReference>
<dbReference type="PANTHER" id="PTHR43742:SF3">
    <property type="entry name" value="DIMETHYL SULFOXIDE REDUCTASE DMSA"/>
    <property type="match status" value="1"/>
</dbReference>
<keyword evidence="11" id="KW-1133">Transmembrane helix</keyword>
<proteinExistence type="inferred from homology"/>
<dbReference type="SUPFAM" id="SSF53706">
    <property type="entry name" value="Formate dehydrogenase/DMSO reductase, domains 1-3"/>
    <property type="match status" value="1"/>
</dbReference>